<sequence length="402" mass="42510">MSTPAALQGLRVLDLTRLLPGPVATLRLAEMGADVLKIEPPGAGDASRAMMQNTADELAGRPGAFYRLVNRGKRETRLDLKSESGRAVLLALARDADVLVESFRPGVMDRLGVGYETLRAANPKLVYCAITGYGTNSPFSERAGHDINYIAYAGVLDQIAGRDGAPVLPNFQIADLLGGALSAVTQILAALWHVSRSGEGRFVDISMARESHVNNVVAQVALANDDAAALQPGGGLLNGGVPCYNLYRTQDDRWLAVGALELKFWQTLCTALGREDWAQRHWSLGQAIGGSDAASLTRELGALIASETLQTWIDRLESIDCCVSPVLKPGEAANHPLFNADVLQALLADIEAQRQVATQPPASVARLPMGAAPAGPPAVSPTSAHPQAGQGGKKPFNYGPWG</sequence>
<organism evidence="2 3">
    <name type="scientific">Paraburkholderia bannensis</name>
    <dbReference type="NCBI Taxonomy" id="765414"/>
    <lineage>
        <taxon>Bacteria</taxon>
        <taxon>Pseudomonadati</taxon>
        <taxon>Pseudomonadota</taxon>
        <taxon>Betaproteobacteria</taxon>
        <taxon>Burkholderiales</taxon>
        <taxon>Burkholderiaceae</taxon>
        <taxon>Paraburkholderia</taxon>
    </lineage>
</organism>
<dbReference type="EMBL" id="JACHBW010000003">
    <property type="protein sequence ID" value="MBB6101540.1"/>
    <property type="molecule type" value="Genomic_DNA"/>
</dbReference>
<dbReference type="InterPro" id="IPR003673">
    <property type="entry name" value="CoA-Trfase_fam_III"/>
</dbReference>
<dbReference type="GO" id="GO:0016740">
    <property type="term" value="F:transferase activity"/>
    <property type="evidence" value="ECO:0007669"/>
    <property type="project" value="UniProtKB-KW"/>
</dbReference>
<dbReference type="RefSeq" id="WP_409258773.1">
    <property type="nucleotide sequence ID" value="NZ_JACHBW010000003.1"/>
</dbReference>
<name>A0A7W9TWA0_9BURK</name>
<keyword evidence="3" id="KW-1185">Reference proteome</keyword>
<evidence type="ECO:0000256" key="1">
    <source>
        <dbReference type="SAM" id="MobiDB-lite"/>
    </source>
</evidence>
<gene>
    <name evidence="2" type="ORF">F4827_001374</name>
</gene>
<evidence type="ECO:0000313" key="3">
    <source>
        <dbReference type="Proteomes" id="UP000571554"/>
    </source>
</evidence>
<dbReference type="PANTHER" id="PTHR48228">
    <property type="entry name" value="SUCCINYL-COA--D-CITRAMALATE COA-TRANSFERASE"/>
    <property type="match status" value="1"/>
</dbReference>
<dbReference type="InterPro" id="IPR044855">
    <property type="entry name" value="CoA-Trfase_III_dom3_sf"/>
</dbReference>
<reference evidence="2 3" key="1">
    <citation type="submission" date="2020-08" db="EMBL/GenBank/DDBJ databases">
        <title>Above-ground endophytic microbial communities from plants in different locations in the United States.</title>
        <authorList>
            <person name="Frank C."/>
        </authorList>
    </citation>
    <scope>NUCLEOTIDE SEQUENCE [LARGE SCALE GENOMIC DNA]</scope>
    <source>
        <strain evidence="2 3">WP4_2_2</strain>
    </source>
</reference>
<proteinExistence type="predicted"/>
<dbReference type="AlphaFoldDB" id="A0A7W9TWA0"/>
<dbReference type="Gene3D" id="3.40.50.10540">
    <property type="entry name" value="Crotonobetainyl-coa:carnitine coa-transferase, domain 1"/>
    <property type="match status" value="1"/>
</dbReference>
<dbReference type="PANTHER" id="PTHR48228:SF5">
    <property type="entry name" value="ALPHA-METHYLACYL-COA RACEMASE"/>
    <property type="match status" value="1"/>
</dbReference>
<keyword evidence="2" id="KW-0808">Transferase</keyword>
<evidence type="ECO:0000313" key="2">
    <source>
        <dbReference type="EMBL" id="MBB6101540.1"/>
    </source>
</evidence>
<feature type="region of interest" description="Disordered" evidence="1">
    <location>
        <begin position="367"/>
        <end position="402"/>
    </location>
</feature>
<dbReference type="SUPFAM" id="SSF89796">
    <property type="entry name" value="CoA-transferase family III (CaiB/BaiF)"/>
    <property type="match status" value="1"/>
</dbReference>
<protein>
    <submittedName>
        <fullName evidence="2">Crotonobetainyl-CoA:carnitine CoA-transferase CaiB-like acyl-CoA transferase</fullName>
    </submittedName>
</protein>
<dbReference type="Proteomes" id="UP000571554">
    <property type="component" value="Unassembled WGS sequence"/>
</dbReference>
<dbReference type="InterPro" id="IPR023606">
    <property type="entry name" value="CoA-Trfase_III_dom_1_sf"/>
</dbReference>
<dbReference type="Gene3D" id="3.30.1540.10">
    <property type="entry name" value="formyl-coa transferase, domain 3"/>
    <property type="match status" value="1"/>
</dbReference>
<dbReference type="InterPro" id="IPR050509">
    <property type="entry name" value="CoA-transferase_III"/>
</dbReference>
<dbReference type="Pfam" id="PF02515">
    <property type="entry name" value="CoA_transf_3"/>
    <property type="match status" value="1"/>
</dbReference>
<comment type="caution">
    <text evidence="2">The sequence shown here is derived from an EMBL/GenBank/DDBJ whole genome shotgun (WGS) entry which is preliminary data.</text>
</comment>
<accession>A0A7W9TWA0</accession>